<dbReference type="PANTHER" id="PTHR43434:SF1">
    <property type="entry name" value="PHOSPHOGLYCOLATE PHOSPHATASE"/>
    <property type="match status" value="1"/>
</dbReference>
<comment type="caution">
    <text evidence="1">The sequence shown here is derived from an EMBL/GenBank/DDBJ whole genome shotgun (WGS) entry which is preliminary data.</text>
</comment>
<dbReference type="NCBIfam" id="TIGR01509">
    <property type="entry name" value="HAD-SF-IA-v3"/>
    <property type="match status" value="1"/>
</dbReference>
<dbReference type="InterPro" id="IPR050155">
    <property type="entry name" value="HAD-like_hydrolase_sf"/>
</dbReference>
<dbReference type="STRING" id="626937.HMPREF3293_01787"/>
<protein>
    <submittedName>
        <fullName evidence="1">Putative phosphoglycolate phosphatase, bacterial</fullName>
    </submittedName>
</protein>
<organism evidence="1 2">
    <name type="scientific">Christensenella minuta</name>
    <dbReference type="NCBI Taxonomy" id="626937"/>
    <lineage>
        <taxon>Bacteria</taxon>
        <taxon>Bacillati</taxon>
        <taxon>Bacillota</taxon>
        <taxon>Clostridia</taxon>
        <taxon>Christensenellales</taxon>
        <taxon>Christensenellaceae</taxon>
        <taxon>Christensenella</taxon>
    </lineage>
</organism>
<dbReference type="SUPFAM" id="SSF56784">
    <property type="entry name" value="HAD-like"/>
    <property type="match status" value="1"/>
</dbReference>
<dbReference type="Gene3D" id="1.10.150.240">
    <property type="entry name" value="Putative phosphatase, domain 2"/>
    <property type="match status" value="1"/>
</dbReference>
<dbReference type="RefSeq" id="WP_066520006.1">
    <property type="nucleotide sequence ID" value="NZ_CABMOF010000002.1"/>
</dbReference>
<name>A0A136Q4H5_9FIRM</name>
<dbReference type="InterPro" id="IPR041492">
    <property type="entry name" value="HAD_2"/>
</dbReference>
<dbReference type="InterPro" id="IPR023198">
    <property type="entry name" value="PGP-like_dom2"/>
</dbReference>
<dbReference type="SFLD" id="SFLDS00003">
    <property type="entry name" value="Haloacid_Dehalogenase"/>
    <property type="match status" value="1"/>
</dbReference>
<dbReference type="PANTHER" id="PTHR43434">
    <property type="entry name" value="PHOSPHOGLYCOLATE PHOSPHATASE"/>
    <property type="match status" value="1"/>
</dbReference>
<dbReference type="GO" id="GO:0008967">
    <property type="term" value="F:phosphoglycolate phosphatase activity"/>
    <property type="evidence" value="ECO:0007669"/>
    <property type="project" value="TreeGrafter"/>
</dbReference>
<dbReference type="InterPro" id="IPR036412">
    <property type="entry name" value="HAD-like_sf"/>
</dbReference>
<dbReference type="InterPro" id="IPR006439">
    <property type="entry name" value="HAD-SF_hydro_IA"/>
</dbReference>
<keyword evidence="2" id="KW-1185">Reference proteome</keyword>
<sequence length="217" mass="23698">MVYDTVIFDLDGTLLNTLMDLKDSLNYVLGKNGFPERTAREVRGFLGNGVRVLLKSSLPEGTGEADMERCLAEFKARYALHLRDKTCPYDGVISVLKALAKMGVRTAIVSNKFDQAVKLLSREYFDGLVESAVGESETVRRKPSPDGVLAAMKELRGKRETTLYVGDSEVDVETAKNAGVKCAGVTWGFRDRGVLEAAGADYIIDRPEELLEIAAAG</sequence>
<proteinExistence type="predicted"/>
<dbReference type="NCBIfam" id="TIGR01549">
    <property type="entry name" value="HAD-SF-IA-v1"/>
    <property type="match status" value="1"/>
</dbReference>
<accession>A0A136Q4H5</accession>
<reference evidence="1 2" key="1">
    <citation type="submission" date="2016-02" db="EMBL/GenBank/DDBJ databases">
        <authorList>
            <person name="Wen L."/>
            <person name="He K."/>
            <person name="Yang H."/>
        </authorList>
    </citation>
    <scope>NUCLEOTIDE SEQUENCE [LARGE SCALE GENOMIC DNA]</scope>
    <source>
        <strain evidence="1 2">DSM 22607</strain>
    </source>
</reference>
<dbReference type="Gene3D" id="3.40.50.1000">
    <property type="entry name" value="HAD superfamily/HAD-like"/>
    <property type="match status" value="1"/>
</dbReference>
<dbReference type="AlphaFoldDB" id="A0A136Q4H5"/>
<evidence type="ECO:0000313" key="2">
    <source>
        <dbReference type="Proteomes" id="UP000070366"/>
    </source>
</evidence>
<dbReference type="PATRIC" id="fig|626937.4.peg.1766"/>
<dbReference type="SFLD" id="SFLDG01129">
    <property type="entry name" value="C1.5:_HAD__Beta-PGM__Phosphata"/>
    <property type="match status" value="1"/>
</dbReference>
<dbReference type="GO" id="GO:0005829">
    <property type="term" value="C:cytosol"/>
    <property type="evidence" value="ECO:0007669"/>
    <property type="project" value="TreeGrafter"/>
</dbReference>
<dbReference type="Pfam" id="PF13419">
    <property type="entry name" value="HAD_2"/>
    <property type="match status" value="1"/>
</dbReference>
<evidence type="ECO:0000313" key="1">
    <source>
        <dbReference type="EMBL" id="KXK65573.1"/>
    </source>
</evidence>
<dbReference type="Proteomes" id="UP000070366">
    <property type="component" value="Unassembled WGS sequence"/>
</dbReference>
<dbReference type="GO" id="GO:0006281">
    <property type="term" value="P:DNA repair"/>
    <property type="evidence" value="ECO:0007669"/>
    <property type="project" value="TreeGrafter"/>
</dbReference>
<dbReference type="SFLD" id="SFLDG01135">
    <property type="entry name" value="C1.5.6:_HAD__Beta-PGM__Phospha"/>
    <property type="match status" value="1"/>
</dbReference>
<dbReference type="EMBL" id="LSZW01000061">
    <property type="protein sequence ID" value="KXK65573.1"/>
    <property type="molecule type" value="Genomic_DNA"/>
</dbReference>
<gene>
    <name evidence="1" type="ORF">HMPREF3293_01787</name>
</gene>
<dbReference type="InterPro" id="IPR023214">
    <property type="entry name" value="HAD_sf"/>
</dbReference>